<keyword evidence="2" id="KW-0436">Ligase</keyword>
<dbReference type="SUPFAM" id="SSF55681">
    <property type="entry name" value="Class II aaRS and biotin synthetases"/>
    <property type="match status" value="1"/>
</dbReference>
<dbReference type="AlphaFoldDB" id="A0A1V3WAB2"/>
<dbReference type="Proteomes" id="UP000189229">
    <property type="component" value="Unassembled WGS sequence"/>
</dbReference>
<feature type="compositionally biased region" description="Polar residues" evidence="1">
    <location>
        <begin position="48"/>
        <end position="59"/>
    </location>
</feature>
<protein>
    <submittedName>
        <fullName evidence="2">Putative biotin--[acetyl-CoA-carboxylase] ligase</fullName>
    </submittedName>
</protein>
<dbReference type="EMBL" id="MVBM01000014">
    <property type="protein sequence ID" value="OOK63929.1"/>
    <property type="molecule type" value="Genomic_DNA"/>
</dbReference>
<evidence type="ECO:0000256" key="1">
    <source>
        <dbReference type="SAM" id="MobiDB-lite"/>
    </source>
</evidence>
<comment type="caution">
    <text evidence="2">The sequence shown here is derived from an EMBL/GenBank/DDBJ whole genome shotgun (WGS) entry which is preliminary data.</text>
</comment>
<dbReference type="Gene3D" id="3.30.930.10">
    <property type="entry name" value="Bira Bifunctional Protein, Domain 2"/>
    <property type="match status" value="1"/>
</dbReference>
<evidence type="ECO:0000313" key="3">
    <source>
        <dbReference type="Proteomes" id="UP000189229"/>
    </source>
</evidence>
<sequence>MLAGSAAAMGKLAGILAEVAQPFAVIGVGLNVTQDPRRSTVPGRRRCSTSAWRLRTGTS</sequence>
<organism evidence="2 3">
    <name type="scientific">Mycobacterium kansasii</name>
    <dbReference type="NCBI Taxonomy" id="1768"/>
    <lineage>
        <taxon>Bacteria</taxon>
        <taxon>Bacillati</taxon>
        <taxon>Actinomycetota</taxon>
        <taxon>Actinomycetes</taxon>
        <taxon>Mycobacteriales</taxon>
        <taxon>Mycobacteriaceae</taxon>
        <taxon>Mycobacterium</taxon>
    </lineage>
</organism>
<gene>
    <name evidence="2" type="ORF">BZL30_9337</name>
</gene>
<name>A0A1V3WAB2_MYCKA</name>
<reference evidence="2 3" key="1">
    <citation type="submission" date="2017-02" db="EMBL/GenBank/DDBJ databases">
        <title>Complete genome sequences of Mycobacterium kansasii strains isolated from rhesus macaques.</title>
        <authorList>
            <person name="Panda A."/>
            <person name="Nagaraj S."/>
            <person name="Zhao X."/>
            <person name="Tettelin H."/>
            <person name="Detolla L.J."/>
        </authorList>
    </citation>
    <scope>NUCLEOTIDE SEQUENCE [LARGE SCALE GENOMIC DNA]</scope>
    <source>
        <strain evidence="2 3">11-3813</strain>
    </source>
</reference>
<evidence type="ECO:0000313" key="2">
    <source>
        <dbReference type="EMBL" id="OOK63929.1"/>
    </source>
</evidence>
<accession>A0A1V3WAB2</accession>
<dbReference type="GO" id="GO:0016874">
    <property type="term" value="F:ligase activity"/>
    <property type="evidence" value="ECO:0007669"/>
    <property type="project" value="UniProtKB-KW"/>
</dbReference>
<dbReference type="InterPro" id="IPR045864">
    <property type="entry name" value="aa-tRNA-synth_II/BPL/LPL"/>
</dbReference>
<proteinExistence type="predicted"/>
<feature type="region of interest" description="Disordered" evidence="1">
    <location>
        <begin position="35"/>
        <end position="59"/>
    </location>
</feature>